<reference evidence="2" key="2">
    <citation type="submission" date="2018-05" db="EMBL/GenBank/DDBJ databases">
        <title>OpunRS2 (Oryza punctata Reference Sequence Version 2).</title>
        <authorList>
            <person name="Zhang J."/>
            <person name="Kudrna D."/>
            <person name="Lee S."/>
            <person name="Talag J."/>
            <person name="Welchert J."/>
            <person name="Wing R.A."/>
        </authorList>
    </citation>
    <scope>NUCLEOTIDE SEQUENCE [LARGE SCALE GENOMIC DNA]</scope>
</reference>
<feature type="compositionally biased region" description="Basic and acidic residues" evidence="1">
    <location>
        <begin position="8"/>
        <end position="19"/>
    </location>
</feature>
<keyword evidence="3" id="KW-1185">Reference proteome</keyword>
<evidence type="ECO:0000313" key="3">
    <source>
        <dbReference type="Proteomes" id="UP000026962"/>
    </source>
</evidence>
<dbReference type="HOGENOM" id="CLU_158244_1_0_1"/>
<dbReference type="Gramene" id="OPUNC10G12960.1">
    <property type="protein sequence ID" value="OPUNC10G12960.1"/>
    <property type="gene ID" value="OPUNC10G12960"/>
</dbReference>
<proteinExistence type="predicted"/>
<dbReference type="EnsemblPlants" id="OPUNC10G12960.1">
    <property type="protein sequence ID" value="OPUNC10G12960.1"/>
    <property type="gene ID" value="OPUNC10G12960"/>
</dbReference>
<feature type="region of interest" description="Disordered" evidence="1">
    <location>
        <begin position="1"/>
        <end position="60"/>
    </location>
</feature>
<dbReference type="AlphaFoldDB" id="A0A0E0M985"/>
<evidence type="ECO:0000256" key="1">
    <source>
        <dbReference type="SAM" id="MobiDB-lite"/>
    </source>
</evidence>
<evidence type="ECO:0000313" key="2">
    <source>
        <dbReference type="EnsemblPlants" id="OPUNC10G12960.1"/>
    </source>
</evidence>
<protein>
    <submittedName>
        <fullName evidence="2">Uncharacterized protein</fullName>
    </submittedName>
</protein>
<organism evidence="2">
    <name type="scientific">Oryza punctata</name>
    <name type="common">Red rice</name>
    <dbReference type="NCBI Taxonomy" id="4537"/>
    <lineage>
        <taxon>Eukaryota</taxon>
        <taxon>Viridiplantae</taxon>
        <taxon>Streptophyta</taxon>
        <taxon>Embryophyta</taxon>
        <taxon>Tracheophyta</taxon>
        <taxon>Spermatophyta</taxon>
        <taxon>Magnoliopsida</taxon>
        <taxon>Liliopsida</taxon>
        <taxon>Poales</taxon>
        <taxon>Poaceae</taxon>
        <taxon>BOP clade</taxon>
        <taxon>Oryzoideae</taxon>
        <taxon>Oryzeae</taxon>
        <taxon>Oryzinae</taxon>
        <taxon>Oryza</taxon>
    </lineage>
</organism>
<sequence length="94" mass="10399">MGGDEDDKSDKAVVRRDDTTVAPYRCSDKNSTGGEDTLRRAPLNVPTNRHCGLRGRHSGPKLDGIDAYSMTISCGSRFSRALEQVIKLKMRETE</sequence>
<name>A0A0E0M985_ORYPU</name>
<dbReference type="Proteomes" id="UP000026962">
    <property type="component" value="Chromosome 10"/>
</dbReference>
<reference evidence="2" key="1">
    <citation type="submission" date="2015-04" db="UniProtKB">
        <authorList>
            <consortium name="EnsemblPlants"/>
        </authorList>
    </citation>
    <scope>IDENTIFICATION</scope>
</reference>
<accession>A0A0E0M985</accession>